<keyword evidence="1" id="KW-1133">Transmembrane helix</keyword>
<accession>A0A8D8W0V8</accession>
<keyword evidence="1" id="KW-0812">Transmembrane</keyword>
<proteinExistence type="predicted"/>
<feature type="transmembrane region" description="Helical" evidence="1">
    <location>
        <begin position="7"/>
        <end position="26"/>
    </location>
</feature>
<dbReference type="EMBL" id="HBUF01113893">
    <property type="protein sequence ID" value="CAG6640789.1"/>
    <property type="molecule type" value="Transcribed_RNA"/>
</dbReference>
<protein>
    <submittedName>
        <fullName evidence="2">Uncharacterized protein</fullName>
    </submittedName>
</protein>
<name>A0A8D8W0V8_9HEMI</name>
<dbReference type="AlphaFoldDB" id="A0A8D8W0V8"/>
<evidence type="ECO:0000256" key="1">
    <source>
        <dbReference type="SAM" id="Phobius"/>
    </source>
</evidence>
<keyword evidence="1" id="KW-0472">Membrane</keyword>
<reference evidence="2" key="1">
    <citation type="submission" date="2021-05" db="EMBL/GenBank/DDBJ databases">
        <authorList>
            <person name="Alioto T."/>
            <person name="Alioto T."/>
            <person name="Gomez Garrido J."/>
        </authorList>
    </citation>
    <scope>NUCLEOTIDE SEQUENCE</scope>
</reference>
<organism evidence="2">
    <name type="scientific">Cacopsylla melanoneura</name>
    <dbReference type="NCBI Taxonomy" id="428564"/>
    <lineage>
        <taxon>Eukaryota</taxon>
        <taxon>Metazoa</taxon>
        <taxon>Ecdysozoa</taxon>
        <taxon>Arthropoda</taxon>
        <taxon>Hexapoda</taxon>
        <taxon>Insecta</taxon>
        <taxon>Pterygota</taxon>
        <taxon>Neoptera</taxon>
        <taxon>Paraneoptera</taxon>
        <taxon>Hemiptera</taxon>
        <taxon>Sternorrhyncha</taxon>
        <taxon>Psylloidea</taxon>
        <taxon>Psyllidae</taxon>
        <taxon>Psyllinae</taxon>
        <taxon>Cacopsylla</taxon>
    </lineage>
</organism>
<evidence type="ECO:0000313" key="2">
    <source>
        <dbReference type="EMBL" id="CAG6640789.1"/>
    </source>
</evidence>
<sequence length="101" mass="11776">MSKSISFIFTLFSFLFLHNLPFYLTLPPFLPSYFLPSFLSYTQKFREFIPATSRGDSVSVGSKPGKHITVTNCYTKQKISEIFFRTYKQRKNSIWGNKSIL</sequence>